<proteinExistence type="predicted"/>
<dbReference type="EMBL" id="CAJVAS010000003">
    <property type="protein sequence ID" value="CAG7608815.1"/>
    <property type="molecule type" value="Genomic_DNA"/>
</dbReference>
<name>A0A916NNM5_9BACL</name>
<evidence type="ECO:0000313" key="3">
    <source>
        <dbReference type="Proteomes" id="UP000693672"/>
    </source>
</evidence>
<gene>
    <name evidence="2" type="ORF">PAESOLCIP111_01101</name>
</gene>
<dbReference type="RefSeq" id="WP_218090919.1">
    <property type="nucleotide sequence ID" value="NZ_CAJVAS010000003.1"/>
</dbReference>
<dbReference type="AlphaFoldDB" id="A0A916NNM5"/>
<sequence>MSKHENREEKRTGRRAPCILLRSSWQVVNIGDIAHTPGVLTLIERYIPDAEVILWASASLGEEVKAMEQKRFPRLSIVKGHIDSNGIASNQHLAAAIDRCDFLLHGSGPYLVATDNLQAFAVATSKPYGVFGITYAGNAAEKPVLDKAKFVYFRDSISLAKAVDDGIACPFMAFGPDGAFAADVRNEEKALRFLNEKQLEQGKYLCCIPRLRFTPYWKIQNTPFNEEKHLRNEQMKEHDHVLLREAIIAVVRETGLNILLCPEDRTQMEVGKEMIWERLPDDVRAHVVWREQFWLTDEALSVYVRSAGLFGNEMHSPIMCIGSGIPALVCRWVEQTSKGYMWRDIGLGDWLFDMDAAADRDRLVSEVMRIARYPDHAKSKALKAREYVRQCHAQMMRKLDEALRKSVENRDSSVSSG</sequence>
<protein>
    <recommendedName>
        <fullName evidence="1">Polysaccharide pyruvyl transferase domain-containing protein</fullName>
    </recommendedName>
</protein>
<accession>A0A916NNM5</accession>
<dbReference type="Proteomes" id="UP000693672">
    <property type="component" value="Unassembled WGS sequence"/>
</dbReference>
<dbReference type="PANTHER" id="PTHR36836">
    <property type="entry name" value="COLANIC ACID BIOSYNTHESIS PROTEIN WCAK"/>
    <property type="match status" value="1"/>
</dbReference>
<dbReference type="Pfam" id="PF04230">
    <property type="entry name" value="PS_pyruv_trans"/>
    <property type="match status" value="1"/>
</dbReference>
<evidence type="ECO:0000259" key="1">
    <source>
        <dbReference type="Pfam" id="PF04230"/>
    </source>
</evidence>
<keyword evidence="3" id="KW-1185">Reference proteome</keyword>
<organism evidence="2 3">
    <name type="scientific">Paenibacillus solanacearum</name>
    <dbReference type="NCBI Taxonomy" id="2048548"/>
    <lineage>
        <taxon>Bacteria</taxon>
        <taxon>Bacillati</taxon>
        <taxon>Bacillota</taxon>
        <taxon>Bacilli</taxon>
        <taxon>Bacillales</taxon>
        <taxon>Paenibacillaceae</taxon>
        <taxon>Paenibacillus</taxon>
    </lineage>
</organism>
<comment type="caution">
    <text evidence="2">The sequence shown here is derived from an EMBL/GenBank/DDBJ whole genome shotgun (WGS) entry which is preliminary data.</text>
</comment>
<feature type="domain" description="Polysaccharide pyruvyl transferase" evidence="1">
    <location>
        <begin position="29"/>
        <end position="331"/>
    </location>
</feature>
<dbReference type="InterPro" id="IPR007345">
    <property type="entry name" value="Polysacch_pyruvyl_Trfase"/>
</dbReference>
<dbReference type="PANTHER" id="PTHR36836:SF1">
    <property type="entry name" value="COLANIC ACID BIOSYNTHESIS PROTEIN WCAK"/>
    <property type="match status" value="1"/>
</dbReference>
<reference evidence="2" key="1">
    <citation type="submission" date="2021-06" db="EMBL/GenBank/DDBJ databases">
        <authorList>
            <person name="Criscuolo A."/>
        </authorList>
    </citation>
    <scope>NUCLEOTIDE SEQUENCE</scope>
    <source>
        <strain evidence="2">CIP111600</strain>
    </source>
</reference>
<evidence type="ECO:0000313" key="2">
    <source>
        <dbReference type="EMBL" id="CAG7608815.1"/>
    </source>
</evidence>